<dbReference type="RefSeq" id="WP_061426025.1">
    <property type="nucleotide sequence ID" value="NZ_CATNZO010000001.1"/>
</dbReference>
<evidence type="ECO:0000256" key="1">
    <source>
        <dbReference type="SAM" id="Phobius"/>
    </source>
</evidence>
<dbReference type="AlphaFoldDB" id="A0A127EE67"/>
<keyword evidence="1" id="KW-1133">Transmembrane helix</keyword>
<gene>
    <name evidence="2" type="ORF">JFP838_00120</name>
</gene>
<dbReference type="Proteomes" id="UP000070260">
    <property type="component" value="Chromosome"/>
</dbReference>
<name>A0A127EE67_CLOPF</name>
<feature type="transmembrane region" description="Helical" evidence="1">
    <location>
        <begin position="6"/>
        <end position="22"/>
    </location>
</feature>
<dbReference type="EMBL" id="CP010994">
    <property type="protein sequence ID" value="AMN34243.1"/>
    <property type="molecule type" value="Genomic_DNA"/>
</dbReference>
<sequence>MDIFFYFIFFTFILYILLKGFFKKVFKEAFIELLNKDNEKLKLFIKECLREHDFSKRNKN</sequence>
<keyword evidence="1" id="KW-0812">Transmembrane</keyword>
<evidence type="ECO:0000313" key="2">
    <source>
        <dbReference type="EMBL" id="AMN34243.1"/>
    </source>
</evidence>
<evidence type="ECO:0000313" key="3">
    <source>
        <dbReference type="Proteomes" id="UP000070260"/>
    </source>
</evidence>
<dbReference type="PATRIC" id="fig|1502.177.peg.16"/>
<protein>
    <submittedName>
        <fullName evidence="2">Uncharacterized protein</fullName>
    </submittedName>
</protein>
<keyword evidence="1" id="KW-0472">Membrane</keyword>
<reference evidence="2 3" key="1">
    <citation type="journal article" date="2016" name="PLoS ONE">
        <title>Plasmid Characterization and Chromosome Analysis of Two netF+ Clostridium perfringens Isolates Associated with Foal and Canine Necrotizing Enteritis.</title>
        <authorList>
            <person name="Mehdizadeh Gohari I."/>
            <person name="Kropinski A.M."/>
            <person name="Weese S.J."/>
            <person name="Parreira V.R."/>
            <person name="Whitehead A.E."/>
            <person name="Boerlin P."/>
            <person name="Prescott J.F."/>
        </authorList>
    </citation>
    <scope>NUCLEOTIDE SEQUENCE [LARGE SCALE GENOMIC DNA]</scope>
    <source>
        <strain evidence="2 3">JP838</strain>
    </source>
</reference>
<organism evidence="2 3">
    <name type="scientific">Clostridium perfringens</name>
    <dbReference type="NCBI Taxonomy" id="1502"/>
    <lineage>
        <taxon>Bacteria</taxon>
        <taxon>Bacillati</taxon>
        <taxon>Bacillota</taxon>
        <taxon>Clostridia</taxon>
        <taxon>Eubacteriales</taxon>
        <taxon>Clostridiaceae</taxon>
        <taxon>Clostridium</taxon>
    </lineage>
</organism>
<proteinExistence type="predicted"/>
<accession>A0A127EE67</accession>